<evidence type="ECO:0000259" key="12">
    <source>
        <dbReference type="Pfam" id="PF02581"/>
    </source>
</evidence>
<evidence type="ECO:0000256" key="6">
    <source>
        <dbReference type="ARBA" id="ARBA00047334"/>
    </source>
</evidence>
<dbReference type="Gene3D" id="3.20.20.70">
    <property type="entry name" value="Aldolase class I"/>
    <property type="match status" value="1"/>
</dbReference>
<gene>
    <name evidence="9" type="primary">thiE</name>
    <name evidence="13" type="ORF">FPQ13_09965</name>
</gene>
<dbReference type="FunFam" id="3.20.20.70:FF:000096">
    <property type="entry name" value="Thiamine-phosphate synthase"/>
    <property type="match status" value="1"/>
</dbReference>
<dbReference type="UniPathway" id="UPA00060">
    <property type="reaction ID" value="UER00141"/>
</dbReference>
<dbReference type="GO" id="GO:0000287">
    <property type="term" value="F:magnesium ion binding"/>
    <property type="evidence" value="ECO:0007669"/>
    <property type="project" value="UniProtKB-UniRule"/>
</dbReference>
<feature type="binding site" evidence="9">
    <location>
        <position position="100"/>
    </location>
    <ligand>
        <name>Mg(2+)</name>
        <dbReference type="ChEBI" id="CHEBI:18420"/>
    </ligand>
</feature>
<dbReference type="InterPro" id="IPR036206">
    <property type="entry name" value="ThiamineP_synth_sf"/>
</dbReference>
<evidence type="ECO:0000256" key="10">
    <source>
        <dbReference type="RuleBase" id="RU003826"/>
    </source>
</evidence>
<dbReference type="SUPFAM" id="SSF51391">
    <property type="entry name" value="Thiamin phosphate synthase"/>
    <property type="match status" value="1"/>
</dbReference>
<dbReference type="PANTHER" id="PTHR20857:SF15">
    <property type="entry name" value="THIAMINE-PHOSPHATE SYNTHASE"/>
    <property type="match status" value="1"/>
</dbReference>
<comment type="catalytic activity">
    <reaction evidence="7 9 10">
        <text>2-(2-carboxy-4-methylthiazol-5-yl)ethyl phosphate + 4-amino-2-methyl-5-(diphosphooxymethyl)pyrimidine + 2 H(+) = thiamine phosphate + CO2 + diphosphate</text>
        <dbReference type="Rhea" id="RHEA:47848"/>
        <dbReference type="ChEBI" id="CHEBI:15378"/>
        <dbReference type="ChEBI" id="CHEBI:16526"/>
        <dbReference type="ChEBI" id="CHEBI:33019"/>
        <dbReference type="ChEBI" id="CHEBI:37575"/>
        <dbReference type="ChEBI" id="CHEBI:57841"/>
        <dbReference type="ChEBI" id="CHEBI:62890"/>
        <dbReference type="EC" id="2.5.1.3"/>
    </reaction>
</comment>
<dbReference type="InterPro" id="IPR022998">
    <property type="entry name" value="ThiamineP_synth_TenI"/>
</dbReference>
<evidence type="ECO:0000313" key="13">
    <source>
        <dbReference type="EMBL" id="TSJ62508.1"/>
    </source>
</evidence>
<comment type="caution">
    <text evidence="13">The sequence shown here is derived from an EMBL/GenBank/DDBJ whole genome shotgun (WGS) entry which is preliminary data.</text>
</comment>
<keyword evidence="3 9" id="KW-0479">Metal-binding</keyword>
<sequence length="218" mass="23566">MVDKRTEQIKELLPVYFIMGSSNCNGRNPVDVLEEAIAGGITLFQFREKGESALTGKEKVRLAERLQKVCQENHIPFIVNDDFELAIELDADGIHVGQDDLAAVIIREKFSNKILGVSAHTIEEAEQAIKDGADYLGLGPIYPTRSKDDAEEVAGTEIIKRFRDHGITLPIVGIGGISPESAEQVIQAGADGVAVISSIASSSDVEETAKSFLRATSK</sequence>
<dbReference type="EMBL" id="VMHE01000019">
    <property type="protein sequence ID" value="TSJ62508.1"/>
    <property type="molecule type" value="Genomic_DNA"/>
</dbReference>
<comment type="cofactor">
    <cofactor evidence="9">
        <name>Mg(2+)</name>
        <dbReference type="ChEBI" id="CHEBI:18420"/>
    </cofactor>
    <text evidence="9">Binds 1 Mg(2+) ion per subunit.</text>
</comment>
<dbReference type="OrthoDB" id="9812206at2"/>
<evidence type="ECO:0000256" key="5">
    <source>
        <dbReference type="ARBA" id="ARBA00022977"/>
    </source>
</evidence>
<dbReference type="Proteomes" id="UP000316425">
    <property type="component" value="Unassembled WGS sequence"/>
</dbReference>
<comment type="catalytic activity">
    <reaction evidence="6 9 10">
        <text>4-methyl-5-(2-phosphooxyethyl)-thiazole + 4-amino-2-methyl-5-(diphosphooxymethyl)pyrimidine + H(+) = thiamine phosphate + diphosphate</text>
        <dbReference type="Rhea" id="RHEA:22328"/>
        <dbReference type="ChEBI" id="CHEBI:15378"/>
        <dbReference type="ChEBI" id="CHEBI:33019"/>
        <dbReference type="ChEBI" id="CHEBI:37575"/>
        <dbReference type="ChEBI" id="CHEBI:57841"/>
        <dbReference type="ChEBI" id="CHEBI:58296"/>
        <dbReference type="EC" id="2.5.1.3"/>
    </reaction>
</comment>
<evidence type="ECO:0000256" key="2">
    <source>
        <dbReference type="ARBA" id="ARBA00022679"/>
    </source>
</evidence>
<dbReference type="PANTHER" id="PTHR20857">
    <property type="entry name" value="THIAMINE-PHOSPHATE PYROPHOSPHORYLASE"/>
    <property type="match status" value="1"/>
</dbReference>
<feature type="binding site" evidence="9">
    <location>
        <position position="118"/>
    </location>
    <ligand>
        <name>4-amino-2-methyl-5-(diphosphooxymethyl)pyrimidine</name>
        <dbReference type="ChEBI" id="CHEBI:57841"/>
    </ligand>
</feature>
<dbReference type="RefSeq" id="WP_144089181.1">
    <property type="nucleotide sequence ID" value="NZ_VMHE01000019.1"/>
</dbReference>
<dbReference type="InterPro" id="IPR034291">
    <property type="entry name" value="TMP_synthase"/>
</dbReference>
<feature type="domain" description="Thiamine phosphate synthase/TenI" evidence="12">
    <location>
        <begin position="15"/>
        <end position="199"/>
    </location>
</feature>
<feature type="binding site" evidence="9">
    <location>
        <position position="147"/>
    </location>
    <ligand>
        <name>4-amino-2-methyl-5-(diphosphooxymethyl)pyrimidine</name>
        <dbReference type="ChEBI" id="CHEBI:57841"/>
    </ligand>
</feature>
<feature type="binding site" evidence="9">
    <location>
        <position position="80"/>
    </location>
    <ligand>
        <name>4-amino-2-methyl-5-(diphosphooxymethyl)pyrimidine</name>
        <dbReference type="ChEBI" id="CHEBI:57841"/>
    </ligand>
</feature>
<feature type="binding site" evidence="9">
    <location>
        <position position="176"/>
    </location>
    <ligand>
        <name>2-[(2R,5Z)-2-carboxy-4-methylthiazol-5(2H)-ylidene]ethyl phosphate</name>
        <dbReference type="ChEBI" id="CHEBI:62899"/>
    </ligand>
</feature>
<dbReference type="CDD" id="cd00564">
    <property type="entry name" value="TMP_TenI"/>
    <property type="match status" value="1"/>
</dbReference>
<dbReference type="GO" id="GO:0009228">
    <property type="term" value="P:thiamine biosynthetic process"/>
    <property type="evidence" value="ECO:0007669"/>
    <property type="project" value="UniProtKB-KW"/>
</dbReference>
<keyword evidence="2 9" id="KW-0808">Transferase</keyword>
<evidence type="ECO:0000256" key="7">
    <source>
        <dbReference type="ARBA" id="ARBA00047851"/>
    </source>
</evidence>
<evidence type="ECO:0000256" key="1">
    <source>
        <dbReference type="ARBA" id="ARBA00005165"/>
    </source>
</evidence>
<accession>A0A556PDP0</accession>
<comment type="pathway">
    <text evidence="1 9 11">Cofactor biosynthesis; thiamine diphosphate biosynthesis; thiamine phosphate from 4-amino-2-methyl-5-diphosphomethylpyrimidine and 4-methyl-5-(2-phosphoethyl)-thiazole: step 1/1.</text>
</comment>
<dbReference type="HAMAP" id="MF_00097">
    <property type="entry name" value="TMP_synthase"/>
    <property type="match status" value="1"/>
</dbReference>
<comment type="similarity">
    <text evidence="9 10">Belongs to the thiamine-phosphate synthase family.</text>
</comment>
<proteinExistence type="inferred from homology"/>
<dbReference type="AlphaFoldDB" id="A0A556PDP0"/>
<evidence type="ECO:0000256" key="8">
    <source>
        <dbReference type="ARBA" id="ARBA00047883"/>
    </source>
</evidence>
<feature type="binding site" evidence="9">
    <location>
        <begin position="144"/>
        <end position="146"/>
    </location>
    <ligand>
        <name>2-[(2R,5Z)-2-carboxy-4-methylthiazol-5(2H)-ylidene]ethyl phosphate</name>
        <dbReference type="ChEBI" id="CHEBI:62899"/>
    </ligand>
</feature>
<dbReference type="InterPro" id="IPR013785">
    <property type="entry name" value="Aldolase_TIM"/>
</dbReference>
<evidence type="ECO:0000256" key="3">
    <source>
        <dbReference type="ARBA" id="ARBA00022723"/>
    </source>
</evidence>
<dbReference type="GO" id="GO:0005737">
    <property type="term" value="C:cytoplasm"/>
    <property type="evidence" value="ECO:0007669"/>
    <property type="project" value="TreeGrafter"/>
</dbReference>
<dbReference type="EC" id="2.5.1.3" evidence="9"/>
<dbReference type="NCBIfam" id="TIGR00693">
    <property type="entry name" value="thiE"/>
    <property type="match status" value="1"/>
</dbReference>
<evidence type="ECO:0000256" key="4">
    <source>
        <dbReference type="ARBA" id="ARBA00022842"/>
    </source>
</evidence>
<comment type="catalytic activity">
    <reaction evidence="8 9 10">
        <text>2-[(2R,5Z)-2-carboxy-4-methylthiazol-5(2H)-ylidene]ethyl phosphate + 4-amino-2-methyl-5-(diphosphooxymethyl)pyrimidine + 2 H(+) = thiamine phosphate + CO2 + diphosphate</text>
        <dbReference type="Rhea" id="RHEA:47844"/>
        <dbReference type="ChEBI" id="CHEBI:15378"/>
        <dbReference type="ChEBI" id="CHEBI:16526"/>
        <dbReference type="ChEBI" id="CHEBI:33019"/>
        <dbReference type="ChEBI" id="CHEBI:37575"/>
        <dbReference type="ChEBI" id="CHEBI:57841"/>
        <dbReference type="ChEBI" id="CHEBI:62899"/>
        <dbReference type="EC" id="2.5.1.3"/>
    </reaction>
</comment>
<protein>
    <recommendedName>
        <fullName evidence="9">Thiamine-phosphate synthase</fullName>
        <shortName evidence="9">TP synthase</shortName>
        <shortName evidence="9">TPS</shortName>
        <ecNumber evidence="9">2.5.1.3</ecNumber>
    </recommendedName>
    <alternativeName>
        <fullName evidence="9">Thiamine-phosphate pyrophosphorylase</fullName>
        <shortName evidence="9">TMP pyrophosphorylase</shortName>
        <shortName evidence="9">TMP-PPase</shortName>
    </alternativeName>
</protein>
<reference evidence="13 14" key="1">
    <citation type="submission" date="2019-07" db="EMBL/GenBank/DDBJ databases">
        <title>Allobacillus sp. nov. SKP isolated from shrimp paste of Euphausiacea.</title>
        <authorList>
            <person name="Kanchanasin P."/>
            <person name="Tanasupawat S."/>
            <person name="Shi W."/>
            <person name="Wu L."/>
            <person name="Ma J."/>
        </authorList>
    </citation>
    <scope>NUCLEOTIDE SEQUENCE [LARGE SCALE GENOMIC DNA]</scope>
    <source>
        <strain evidence="13 14">SKP4-8</strain>
    </source>
</reference>
<evidence type="ECO:0000313" key="14">
    <source>
        <dbReference type="Proteomes" id="UP000316425"/>
    </source>
</evidence>
<evidence type="ECO:0000256" key="9">
    <source>
        <dbReference type="HAMAP-Rule" id="MF_00097"/>
    </source>
</evidence>
<dbReference type="GO" id="GO:0009229">
    <property type="term" value="P:thiamine diphosphate biosynthetic process"/>
    <property type="evidence" value="ECO:0007669"/>
    <property type="project" value="UniProtKB-UniRule"/>
</dbReference>
<keyword evidence="5 9" id="KW-0784">Thiamine biosynthesis</keyword>
<dbReference type="GO" id="GO:0004789">
    <property type="term" value="F:thiamine-phosphate diphosphorylase activity"/>
    <property type="evidence" value="ECO:0007669"/>
    <property type="project" value="UniProtKB-UniRule"/>
</dbReference>
<feature type="binding site" evidence="9">
    <location>
        <begin position="45"/>
        <end position="49"/>
    </location>
    <ligand>
        <name>4-amino-2-methyl-5-(diphosphooxymethyl)pyrimidine</name>
        <dbReference type="ChEBI" id="CHEBI:57841"/>
    </ligand>
</feature>
<name>A0A556PDP0_9BACI</name>
<keyword evidence="14" id="KW-1185">Reference proteome</keyword>
<comment type="function">
    <text evidence="9">Condenses 4-methyl-5-(beta-hydroxyethyl)thiazole monophosphate (THZ-P) and 2-methyl-4-amino-5-hydroxymethyl pyrimidine pyrophosphate (HMP-PP) to form thiamine monophosphate (TMP).</text>
</comment>
<feature type="binding site" evidence="9">
    <location>
        <begin position="196"/>
        <end position="197"/>
    </location>
    <ligand>
        <name>2-[(2R,5Z)-2-carboxy-4-methylthiazol-5(2H)-ylidene]ethyl phosphate</name>
        <dbReference type="ChEBI" id="CHEBI:62899"/>
    </ligand>
</feature>
<dbReference type="Pfam" id="PF02581">
    <property type="entry name" value="TMP-TENI"/>
    <property type="match status" value="1"/>
</dbReference>
<feature type="binding site" evidence="9">
    <location>
        <position position="81"/>
    </location>
    <ligand>
        <name>Mg(2+)</name>
        <dbReference type="ChEBI" id="CHEBI:18420"/>
    </ligand>
</feature>
<organism evidence="13 14">
    <name type="scientific">Allobacillus salarius</name>
    <dbReference type="NCBI Taxonomy" id="1955272"/>
    <lineage>
        <taxon>Bacteria</taxon>
        <taxon>Bacillati</taxon>
        <taxon>Bacillota</taxon>
        <taxon>Bacilli</taxon>
        <taxon>Bacillales</taxon>
        <taxon>Bacillaceae</taxon>
        <taxon>Allobacillus</taxon>
    </lineage>
</organism>
<evidence type="ECO:0000256" key="11">
    <source>
        <dbReference type="RuleBase" id="RU004253"/>
    </source>
</evidence>
<keyword evidence="4 9" id="KW-0460">Magnesium</keyword>